<comment type="caution">
    <text evidence="1">The sequence shown here is derived from an EMBL/GenBank/DDBJ whole genome shotgun (WGS) entry which is preliminary data.</text>
</comment>
<dbReference type="EMBL" id="JANEYF010003761">
    <property type="protein sequence ID" value="KAJ8934177.1"/>
    <property type="molecule type" value="Genomic_DNA"/>
</dbReference>
<reference evidence="1" key="1">
    <citation type="journal article" date="2023" name="Insect Mol. Biol.">
        <title>Genome sequencing provides insights into the evolution of gene families encoding plant cell wall-degrading enzymes in longhorned beetles.</title>
        <authorList>
            <person name="Shin N.R."/>
            <person name="Okamura Y."/>
            <person name="Kirsch R."/>
            <person name="Pauchet Y."/>
        </authorList>
    </citation>
    <scope>NUCLEOTIDE SEQUENCE</scope>
    <source>
        <strain evidence="1">RBIC_L_NR</strain>
    </source>
</reference>
<evidence type="ECO:0000313" key="2">
    <source>
        <dbReference type="Proteomes" id="UP001162156"/>
    </source>
</evidence>
<accession>A0AAV8X6W3</accession>
<dbReference type="Proteomes" id="UP001162156">
    <property type="component" value="Unassembled WGS sequence"/>
</dbReference>
<organism evidence="1 2">
    <name type="scientific">Rhamnusium bicolor</name>
    <dbReference type="NCBI Taxonomy" id="1586634"/>
    <lineage>
        <taxon>Eukaryota</taxon>
        <taxon>Metazoa</taxon>
        <taxon>Ecdysozoa</taxon>
        <taxon>Arthropoda</taxon>
        <taxon>Hexapoda</taxon>
        <taxon>Insecta</taxon>
        <taxon>Pterygota</taxon>
        <taxon>Neoptera</taxon>
        <taxon>Endopterygota</taxon>
        <taxon>Coleoptera</taxon>
        <taxon>Polyphaga</taxon>
        <taxon>Cucujiformia</taxon>
        <taxon>Chrysomeloidea</taxon>
        <taxon>Cerambycidae</taxon>
        <taxon>Lepturinae</taxon>
        <taxon>Rhagiini</taxon>
        <taxon>Rhamnusium</taxon>
    </lineage>
</organism>
<keyword evidence="2" id="KW-1185">Reference proteome</keyword>
<proteinExistence type="predicted"/>
<evidence type="ECO:0000313" key="1">
    <source>
        <dbReference type="EMBL" id="KAJ8934177.1"/>
    </source>
</evidence>
<protein>
    <submittedName>
        <fullName evidence="1">Uncharacterized protein</fullName>
    </submittedName>
</protein>
<name>A0AAV8X6W3_9CUCU</name>
<gene>
    <name evidence="1" type="ORF">NQ314_013531</name>
</gene>
<dbReference type="AlphaFoldDB" id="A0AAV8X6W3"/>
<sequence>MHAGLHDAIEKLQNTSMSLVESLQIVDDVNTQLQTINDAKNKPVIEKFESVLWKDPDFTKLRQICDGASTAALS</sequence>